<dbReference type="InterPro" id="IPR003598">
    <property type="entry name" value="Ig_sub2"/>
</dbReference>
<reference evidence="2 3" key="1">
    <citation type="submission" date="2021-06" db="EMBL/GenBank/DDBJ databases">
        <title>Chromosome-level genome assembly of the red-tail catfish (Hemibagrus wyckioides).</title>
        <authorList>
            <person name="Shao F."/>
        </authorList>
    </citation>
    <scope>NUCLEOTIDE SEQUENCE [LARGE SCALE GENOMIC DNA]</scope>
    <source>
        <strain evidence="2">EC202008001</strain>
        <tissue evidence="2">Blood</tissue>
    </source>
</reference>
<dbReference type="InterPro" id="IPR013783">
    <property type="entry name" value="Ig-like_fold"/>
</dbReference>
<organism evidence="2 3">
    <name type="scientific">Hemibagrus wyckioides</name>
    <dbReference type="NCBI Taxonomy" id="337641"/>
    <lineage>
        <taxon>Eukaryota</taxon>
        <taxon>Metazoa</taxon>
        <taxon>Chordata</taxon>
        <taxon>Craniata</taxon>
        <taxon>Vertebrata</taxon>
        <taxon>Euteleostomi</taxon>
        <taxon>Actinopterygii</taxon>
        <taxon>Neopterygii</taxon>
        <taxon>Teleostei</taxon>
        <taxon>Ostariophysi</taxon>
        <taxon>Siluriformes</taxon>
        <taxon>Bagridae</taxon>
        <taxon>Hemibagrus</taxon>
    </lineage>
</organism>
<feature type="domain" description="Ig-like" evidence="1">
    <location>
        <begin position="287"/>
        <end position="396"/>
    </location>
</feature>
<name>A0A9D3NM88_9TELE</name>
<evidence type="ECO:0000313" key="3">
    <source>
        <dbReference type="Proteomes" id="UP000824219"/>
    </source>
</evidence>
<accession>A0A9D3NM88</accession>
<dbReference type="Pfam" id="PF07686">
    <property type="entry name" value="V-set"/>
    <property type="match status" value="4"/>
</dbReference>
<evidence type="ECO:0000259" key="1">
    <source>
        <dbReference type="PROSITE" id="PS50835"/>
    </source>
</evidence>
<dbReference type="SMART" id="SM00406">
    <property type="entry name" value="IGv"/>
    <property type="match status" value="4"/>
</dbReference>
<dbReference type="InterPro" id="IPR003599">
    <property type="entry name" value="Ig_sub"/>
</dbReference>
<dbReference type="CDD" id="cd00099">
    <property type="entry name" value="IgV"/>
    <property type="match status" value="1"/>
</dbReference>
<gene>
    <name evidence="2" type="ORF">KOW79_011123</name>
</gene>
<dbReference type="SMART" id="SM00408">
    <property type="entry name" value="IGc2"/>
    <property type="match status" value="4"/>
</dbReference>
<dbReference type="PROSITE" id="PS50835">
    <property type="entry name" value="IG_LIKE"/>
    <property type="match status" value="4"/>
</dbReference>
<dbReference type="SMART" id="SM00409">
    <property type="entry name" value="IG"/>
    <property type="match status" value="4"/>
</dbReference>
<dbReference type="InterPro" id="IPR007110">
    <property type="entry name" value="Ig-like_dom"/>
</dbReference>
<dbReference type="SUPFAM" id="SSF48726">
    <property type="entry name" value="Immunoglobulin"/>
    <property type="match status" value="4"/>
</dbReference>
<dbReference type="InterPro" id="IPR013106">
    <property type="entry name" value="Ig_V-set"/>
</dbReference>
<dbReference type="PANTHER" id="PTHR11422">
    <property type="entry name" value="T-CELL SURFACE GLYCOPROTEIN CD4"/>
    <property type="match status" value="1"/>
</dbReference>
<dbReference type="Gene3D" id="2.60.40.10">
    <property type="entry name" value="Immunoglobulins"/>
    <property type="match status" value="4"/>
</dbReference>
<feature type="domain" description="Ig-like" evidence="1">
    <location>
        <begin position="80"/>
        <end position="189"/>
    </location>
</feature>
<comment type="caution">
    <text evidence="2">The sequence shown here is derived from an EMBL/GenBank/DDBJ whole genome shotgun (WGS) entry which is preliminary data.</text>
</comment>
<dbReference type="PANTHER" id="PTHR11422:SF10">
    <property type="entry name" value="IG-LIKE DOMAIN-CONTAINING PROTEIN"/>
    <property type="match status" value="1"/>
</dbReference>
<dbReference type="OrthoDB" id="10012075at2759"/>
<sequence length="426" mass="46858">MVNKPLTLPCSCSGHCPEVRWIRFIPKRAVVAQSGMCPKQQHSQSRYSVSGDTSRGDFSLTISSVAYNDAGSYMCSCNGQSVTEVKLKVIVPTFVKALEGENVTLPCYGDTRHDVKDVKWMKDGHRVLLYTPANRSVTTESRFTMSVEGFLDGDLSLHISPVHPSDAGLYQCLIHDESQDGEPGAVLLKVEVYLLMEQCQAFIFRESMVNKPLTLPCSCSGNCPEVRWIRFIPKRAVVAQSGMCPKQQHSQSRYSVSGDTSRGDFSLTISSVAYNDAGSYMCSCNGQSVTEVKLKVIVPTFVKALEGENVTLPCYGDTRHDVKDVKWMKDGHRVLLYTPANRSVTNESRFTMSVEGFLDGDLSLHISPVHPSDAGLYQCLIHDESQDGEPGAVLLKVEGLQQFTTNNSAPVSVLHVLLGLFIICTV</sequence>
<keyword evidence="3" id="KW-1185">Reference proteome</keyword>
<dbReference type="Proteomes" id="UP000824219">
    <property type="component" value="Linkage Group LG13"/>
</dbReference>
<feature type="domain" description="Ig-like" evidence="1">
    <location>
        <begin position="1"/>
        <end position="75"/>
    </location>
</feature>
<dbReference type="InterPro" id="IPR036179">
    <property type="entry name" value="Ig-like_dom_sf"/>
</dbReference>
<dbReference type="AlphaFoldDB" id="A0A9D3NM88"/>
<feature type="domain" description="Ig-like" evidence="1">
    <location>
        <begin position="210"/>
        <end position="282"/>
    </location>
</feature>
<protein>
    <recommendedName>
        <fullName evidence="1">Ig-like domain-containing protein</fullName>
    </recommendedName>
</protein>
<proteinExistence type="predicted"/>
<dbReference type="EMBL" id="JAHKSW010000013">
    <property type="protein sequence ID" value="KAG7324807.1"/>
    <property type="molecule type" value="Genomic_DNA"/>
</dbReference>
<evidence type="ECO:0000313" key="2">
    <source>
        <dbReference type="EMBL" id="KAG7324807.1"/>
    </source>
</evidence>